<dbReference type="OrthoDB" id="5449792at2"/>
<gene>
    <name evidence="1" type="ORF">SAMN05660750_00785</name>
</gene>
<evidence type="ECO:0000313" key="2">
    <source>
        <dbReference type="Proteomes" id="UP000190130"/>
    </source>
</evidence>
<reference evidence="1 2" key="1">
    <citation type="submission" date="2017-02" db="EMBL/GenBank/DDBJ databases">
        <authorList>
            <person name="Peterson S.W."/>
        </authorList>
    </citation>
    <scope>NUCLEOTIDE SEQUENCE [LARGE SCALE GENOMIC DNA]</scope>
    <source>
        <strain evidence="1 2">DSM 9653</strain>
    </source>
</reference>
<proteinExistence type="predicted"/>
<sequence>MLAELALRLATPASRMTRRLGLVGESVALWSRGVRQRRAWAGHHARCRAVIAEVVTELPQRRTAVILGSGLLRDIPLRLLAANFERVLLVDAVHLPQIRLAMRFRRKVALLTQNLTGIMAWLAGQGDGRDDPLVGLAADPAIDLVVSANLLSQLAWPIEDWLADNPDEAAALPIDLPARCIAWHLADLRRFRGRVVLLSDVEMVERDRAGTVTDQLDLMRGVALPAPDESWDWPVAPFGEEAADRENIHRVGAWRNFR</sequence>
<organism evidence="1 2">
    <name type="scientific">Bosea thiooxidans</name>
    <dbReference type="NCBI Taxonomy" id="53254"/>
    <lineage>
        <taxon>Bacteria</taxon>
        <taxon>Pseudomonadati</taxon>
        <taxon>Pseudomonadota</taxon>
        <taxon>Alphaproteobacteria</taxon>
        <taxon>Hyphomicrobiales</taxon>
        <taxon>Boseaceae</taxon>
        <taxon>Bosea</taxon>
    </lineage>
</organism>
<protein>
    <submittedName>
        <fullName evidence="1">Uncharacterized protein</fullName>
    </submittedName>
</protein>
<name>A0A1T5BF42_9HYPH</name>
<dbReference type="AlphaFoldDB" id="A0A1T5BF42"/>
<dbReference type="EMBL" id="FUYX01000002">
    <property type="protein sequence ID" value="SKB45775.1"/>
    <property type="molecule type" value="Genomic_DNA"/>
</dbReference>
<dbReference type="RefSeq" id="WP_079591134.1">
    <property type="nucleotide sequence ID" value="NZ_FUYX01000002.1"/>
</dbReference>
<accession>A0A1T5BF42</accession>
<dbReference type="Proteomes" id="UP000190130">
    <property type="component" value="Unassembled WGS sequence"/>
</dbReference>
<evidence type="ECO:0000313" key="1">
    <source>
        <dbReference type="EMBL" id="SKB45775.1"/>
    </source>
</evidence>